<proteinExistence type="predicted"/>
<reference evidence="1 2" key="1">
    <citation type="submission" date="2023-11" db="EMBL/GenBank/DDBJ databases">
        <title>Gilvimarinus fulvus sp. nov., isolated from the surface of Kelp.</title>
        <authorList>
            <person name="Sun Y.Y."/>
            <person name="Gong Y."/>
            <person name="Du Z.J."/>
        </authorList>
    </citation>
    <scope>NUCLEOTIDE SEQUENCE [LARGE SCALE GENOMIC DNA]</scope>
    <source>
        <strain evidence="1 2">SDUM040013</strain>
    </source>
</reference>
<name>A0ABU4S3L6_9GAMM</name>
<organism evidence="1 2">
    <name type="scientific">Gilvimarinus gilvus</name>
    <dbReference type="NCBI Taxonomy" id="3058038"/>
    <lineage>
        <taxon>Bacteria</taxon>
        <taxon>Pseudomonadati</taxon>
        <taxon>Pseudomonadota</taxon>
        <taxon>Gammaproteobacteria</taxon>
        <taxon>Cellvibrionales</taxon>
        <taxon>Cellvibrionaceae</taxon>
        <taxon>Gilvimarinus</taxon>
    </lineage>
</organism>
<accession>A0ABU4S3L6</accession>
<dbReference type="EMBL" id="JAXAFO010000025">
    <property type="protein sequence ID" value="MDX6850458.1"/>
    <property type="molecule type" value="Genomic_DNA"/>
</dbReference>
<dbReference type="Proteomes" id="UP001273505">
    <property type="component" value="Unassembled WGS sequence"/>
</dbReference>
<comment type="caution">
    <text evidence="1">The sequence shown here is derived from an EMBL/GenBank/DDBJ whole genome shotgun (WGS) entry which is preliminary data.</text>
</comment>
<gene>
    <name evidence="1" type="ORF">SCD92_13890</name>
</gene>
<dbReference type="RefSeq" id="WP_302722208.1">
    <property type="nucleotide sequence ID" value="NZ_JAULRU010000514.1"/>
</dbReference>
<evidence type="ECO:0000313" key="1">
    <source>
        <dbReference type="EMBL" id="MDX6850458.1"/>
    </source>
</evidence>
<protein>
    <submittedName>
        <fullName evidence="1">Uncharacterized protein</fullName>
    </submittedName>
</protein>
<evidence type="ECO:0000313" key="2">
    <source>
        <dbReference type="Proteomes" id="UP001273505"/>
    </source>
</evidence>
<keyword evidence="2" id="KW-1185">Reference proteome</keyword>
<sequence>MDTSWNSLTSLEKLNIFSYIGFRYSSYWTISKNNTPQNNDCVHLKSSLATIAKFCHGIITLTWHILNKINENDEIEAMLESLTDLSIDDMLDIANRDNLLIGRFEVCAAPPRIIRDILSMVTINHKIISEINSGNHLGLVRHSKVVNELELLFLLYSTARLICLKLKHKFTIEEVLSNENILTIPGISYFNVSIEMANYNRPLDHAFYKTLHMRYWFSYNHLPVAENIFAKLILNKESFNPESWISFRNTTLQITNNLNKKLCNNTNRHINSVTKITTQDFEVFFGTDPASSIG</sequence>